<dbReference type="SUPFAM" id="SSF89550">
    <property type="entry name" value="PHP domain-like"/>
    <property type="match status" value="1"/>
</dbReference>
<dbReference type="Pfam" id="PF02811">
    <property type="entry name" value="PHP"/>
    <property type="match status" value="1"/>
</dbReference>
<evidence type="ECO:0000256" key="5">
    <source>
        <dbReference type="ARBA" id="ARBA00022801"/>
    </source>
</evidence>
<dbReference type="EC" id="3.1.3.15" evidence="3 8"/>
<evidence type="ECO:0000256" key="8">
    <source>
        <dbReference type="RuleBase" id="RU366003"/>
    </source>
</evidence>
<dbReference type="PANTHER" id="PTHR21039:SF0">
    <property type="entry name" value="HISTIDINOL-PHOSPHATASE"/>
    <property type="match status" value="1"/>
</dbReference>
<evidence type="ECO:0000256" key="3">
    <source>
        <dbReference type="ARBA" id="ARBA00013085"/>
    </source>
</evidence>
<sequence length="342" mass="40034">MQWREKLMIDYHVHLEEGPYSFSWLERTSQAMAFFKDEDVGKGSKASIEKTMQQLTSRLQSGCYSEQWLDLYLQQAKKLGLREVGIVDHLYRFKETRAYFEHYMQLDITETIGKMQRYWLDNVMTESIDDFVSAIIRAKEKWCQYGIALKLGIEADYFVGGEEELASFLNRYPWDYVIGSVHFVDGWGFDNPQTQYIFENMDEAALQQSYERFFATVEKMIHSKMFDFVAHLDNFKVFDYQVKDVAFLDSWYERIARALVAAQTATEINAGLYYRYPVKEMCPGPRFLDALIKHGVTFTVSSDAHFPDDLGKHTFANADLLKSYGVQSIVGFNQRHKQYIKL</sequence>
<keyword evidence="4 8" id="KW-0028">Amino-acid biosynthesis</keyword>
<reference evidence="10 11" key="1">
    <citation type="submission" date="2019-11" db="EMBL/GenBank/DDBJ databases">
        <title>Whole Genome Sequencing and Comparative Genomic Analyses of Lysinibacillus pakistanensis LZH-9, a Halotolerant Strain with Excellent COD Removal Capability.</title>
        <authorList>
            <person name="Zhou H."/>
        </authorList>
    </citation>
    <scope>NUCLEOTIDE SEQUENCE [LARGE SCALE GENOMIC DNA]</scope>
    <source>
        <strain evidence="10 11">LZH-9</strain>
    </source>
</reference>
<evidence type="ECO:0000313" key="10">
    <source>
        <dbReference type="EMBL" id="QGG50492.1"/>
    </source>
</evidence>
<evidence type="ECO:0000256" key="6">
    <source>
        <dbReference type="ARBA" id="ARBA00023102"/>
    </source>
</evidence>
<dbReference type="InterPro" id="IPR016195">
    <property type="entry name" value="Pol/histidinol_Pase-like"/>
</dbReference>
<dbReference type="PANTHER" id="PTHR21039">
    <property type="entry name" value="HISTIDINOL PHOSPHATASE-RELATED"/>
    <property type="match status" value="1"/>
</dbReference>
<accession>A0ABX6D7C7</accession>
<evidence type="ECO:0000256" key="1">
    <source>
        <dbReference type="ARBA" id="ARBA00004970"/>
    </source>
</evidence>
<proteinExistence type="inferred from homology"/>
<evidence type="ECO:0000313" key="11">
    <source>
        <dbReference type="Proteomes" id="UP000373269"/>
    </source>
</evidence>
<evidence type="ECO:0000259" key="9">
    <source>
        <dbReference type="Pfam" id="PF02811"/>
    </source>
</evidence>
<dbReference type="Proteomes" id="UP000373269">
    <property type="component" value="Chromosome"/>
</dbReference>
<evidence type="ECO:0000256" key="2">
    <source>
        <dbReference type="ARBA" id="ARBA00009152"/>
    </source>
</evidence>
<dbReference type="InterPro" id="IPR004013">
    <property type="entry name" value="PHP_dom"/>
</dbReference>
<feature type="domain" description="PHP" evidence="9">
    <location>
        <begin position="69"/>
        <end position="269"/>
    </location>
</feature>
<dbReference type="NCBIfam" id="TIGR01856">
    <property type="entry name" value="hisJ_fam"/>
    <property type="match status" value="1"/>
</dbReference>
<dbReference type="EMBL" id="CP045835">
    <property type="protein sequence ID" value="QGG50492.1"/>
    <property type="molecule type" value="Genomic_DNA"/>
</dbReference>
<keyword evidence="5 8" id="KW-0378">Hydrolase</keyword>
<dbReference type="InterPro" id="IPR010140">
    <property type="entry name" value="Histidinol_P_phosphatase_HisJ"/>
</dbReference>
<name>A0ABX6D7C7_9BACI</name>
<dbReference type="CDD" id="cd12110">
    <property type="entry name" value="PHP_HisPPase_Hisj_like"/>
    <property type="match status" value="1"/>
</dbReference>
<protein>
    <recommendedName>
        <fullName evidence="3 8">Histidinol-phosphatase</fullName>
        <shortName evidence="8">HolPase</shortName>
        <ecNumber evidence="3 8">3.1.3.15</ecNumber>
    </recommendedName>
</protein>
<gene>
    <name evidence="10" type="ORF">GDS87_05825</name>
</gene>
<comment type="pathway">
    <text evidence="1 8">Amino-acid biosynthesis; L-histidine biosynthesis; L-histidine from 5-phospho-alpha-D-ribose 1-diphosphate: step 8/9.</text>
</comment>
<comment type="catalytic activity">
    <reaction evidence="7 8">
        <text>L-histidinol phosphate + H2O = L-histidinol + phosphate</text>
        <dbReference type="Rhea" id="RHEA:14465"/>
        <dbReference type="ChEBI" id="CHEBI:15377"/>
        <dbReference type="ChEBI" id="CHEBI:43474"/>
        <dbReference type="ChEBI" id="CHEBI:57699"/>
        <dbReference type="ChEBI" id="CHEBI:57980"/>
        <dbReference type="EC" id="3.1.3.15"/>
    </reaction>
</comment>
<dbReference type="Gene3D" id="3.20.20.140">
    <property type="entry name" value="Metal-dependent hydrolases"/>
    <property type="match status" value="1"/>
</dbReference>
<organism evidence="10 11">
    <name type="scientific">Lysinibacillus pakistanensis</name>
    <dbReference type="NCBI Taxonomy" id="759811"/>
    <lineage>
        <taxon>Bacteria</taxon>
        <taxon>Bacillati</taxon>
        <taxon>Bacillota</taxon>
        <taxon>Bacilli</taxon>
        <taxon>Bacillales</taxon>
        <taxon>Bacillaceae</taxon>
        <taxon>Lysinibacillus</taxon>
    </lineage>
</organism>
<dbReference type="NCBIfam" id="NF005235">
    <property type="entry name" value="PRK06740.1"/>
    <property type="match status" value="1"/>
</dbReference>
<comment type="similarity">
    <text evidence="2 8">Belongs to the PHP hydrolase family. HisK subfamily.</text>
</comment>
<evidence type="ECO:0000256" key="7">
    <source>
        <dbReference type="ARBA" id="ARBA00049158"/>
    </source>
</evidence>
<keyword evidence="11" id="KW-1185">Reference proteome</keyword>
<evidence type="ECO:0000256" key="4">
    <source>
        <dbReference type="ARBA" id="ARBA00022605"/>
    </source>
</evidence>
<keyword evidence="6 8" id="KW-0368">Histidine biosynthesis</keyword>